<dbReference type="AlphaFoldDB" id="A0A8H6TEE0"/>
<dbReference type="SMART" id="SM00066">
    <property type="entry name" value="GAL4"/>
    <property type="match status" value="1"/>
</dbReference>
<dbReference type="OrthoDB" id="39175at2759"/>
<dbReference type="GeneID" id="59340559"/>
<dbReference type="SUPFAM" id="SSF57701">
    <property type="entry name" value="Zn2/Cys6 DNA-binding domain"/>
    <property type="match status" value="1"/>
</dbReference>
<dbReference type="PROSITE" id="PS50048">
    <property type="entry name" value="ZN2_CY6_FUNGAL_2"/>
    <property type="match status" value="1"/>
</dbReference>
<evidence type="ECO:0000256" key="1">
    <source>
        <dbReference type="SAM" id="MobiDB-lite"/>
    </source>
</evidence>
<sequence length="337" mass="37229">MDLNSHFDQLFYKAFPDAVPKSSDERILQDHIRAYAPPEAAQPLLAFSRGEFAYPDPSSSWYLPPVGPSSSSEPPPTQQQPRQQQPPLSLDLPLRYTHRPDLEFSPISATNTPVTPYWNDLPSTPPSSANSTVSPASAFPESPPAHGTVFGVEGEEGPAISKSLPAASTSRRDEGSSKRGTAKRRNTDPYDRRKRERSKDKDKDKKPTVACYFCRQRKIACGPPITGLGMSMDACNQCQRRSLKCAYPSESRRGKRPQTEAVTEATTSASPEAAEKDKGELSAKDEEDLVLRMDDDMEKEDSLDFEIDSHPHLLSIMDPLSPLLIYSILSPFSFCPG</sequence>
<dbReference type="EMBL" id="JACAZF010000001">
    <property type="protein sequence ID" value="KAF7315930.1"/>
    <property type="molecule type" value="Genomic_DNA"/>
</dbReference>
<feature type="region of interest" description="Disordered" evidence="1">
    <location>
        <begin position="58"/>
        <end position="203"/>
    </location>
</feature>
<reference evidence="3" key="1">
    <citation type="submission" date="2020-05" db="EMBL/GenBank/DDBJ databases">
        <title>Mycena genomes resolve the evolution of fungal bioluminescence.</title>
        <authorList>
            <person name="Tsai I.J."/>
        </authorList>
    </citation>
    <scope>NUCLEOTIDE SEQUENCE</scope>
    <source>
        <strain evidence="3">171206Taipei</strain>
    </source>
</reference>
<organism evidence="3 4">
    <name type="scientific">Mycena indigotica</name>
    <dbReference type="NCBI Taxonomy" id="2126181"/>
    <lineage>
        <taxon>Eukaryota</taxon>
        <taxon>Fungi</taxon>
        <taxon>Dikarya</taxon>
        <taxon>Basidiomycota</taxon>
        <taxon>Agaricomycotina</taxon>
        <taxon>Agaricomycetes</taxon>
        <taxon>Agaricomycetidae</taxon>
        <taxon>Agaricales</taxon>
        <taxon>Marasmiineae</taxon>
        <taxon>Mycenaceae</taxon>
        <taxon>Mycena</taxon>
    </lineage>
</organism>
<name>A0A8H6TEE0_9AGAR</name>
<dbReference type="Gene3D" id="4.10.240.10">
    <property type="entry name" value="Zn(2)-C6 fungal-type DNA-binding domain"/>
    <property type="match status" value="1"/>
</dbReference>
<dbReference type="GO" id="GO:0008270">
    <property type="term" value="F:zinc ion binding"/>
    <property type="evidence" value="ECO:0007669"/>
    <property type="project" value="InterPro"/>
</dbReference>
<dbReference type="CDD" id="cd00067">
    <property type="entry name" value="GAL4"/>
    <property type="match status" value="1"/>
</dbReference>
<feature type="domain" description="Zn(2)-C6 fungal-type" evidence="2">
    <location>
        <begin position="210"/>
        <end position="247"/>
    </location>
</feature>
<dbReference type="RefSeq" id="XP_037225953.1">
    <property type="nucleotide sequence ID" value="XM_037358043.1"/>
</dbReference>
<feature type="region of interest" description="Disordered" evidence="1">
    <location>
        <begin position="248"/>
        <end position="287"/>
    </location>
</feature>
<accession>A0A8H6TEE0</accession>
<proteinExistence type="predicted"/>
<feature type="compositionally biased region" description="Basic and acidic residues" evidence="1">
    <location>
        <begin position="185"/>
        <end position="203"/>
    </location>
</feature>
<dbReference type="GO" id="GO:0000981">
    <property type="term" value="F:DNA-binding transcription factor activity, RNA polymerase II-specific"/>
    <property type="evidence" value="ECO:0007669"/>
    <property type="project" value="InterPro"/>
</dbReference>
<dbReference type="Proteomes" id="UP000636479">
    <property type="component" value="Unassembled WGS sequence"/>
</dbReference>
<dbReference type="InterPro" id="IPR001138">
    <property type="entry name" value="Zn2Cys6_DnaBD"/>
</dbReference>
<feature type="compositionally biased region" description="Low complexity" evidence="1">
    <location>
        <begin position="259"/>
        <end position="272"/>
    </location>
</feature>
<evidence type="ECO:0000259" key="2">
    <source>
        <dbReference type="PROSITE" id="PS50048"/>
    </source>
</evidence>
<protein>
    <recommendedName>
        <fullName evidence="2">Zn(2)-C6 fungal-type domain-containing protein</fullName>
    </recommendedName>
</protein>
<evidence type="ECO:0000313" key="4">
    <source>
        <dbReference type="Proteomes" id="UP000636479"/>
    </source>
</evidence>
<feature type="compositionally biased region" description="Low complexity" evidence="1">
    <location>
        <begin position="79"/>
        <end position="94"/>
    </location>
</feature>
<gene>
    <name evidence="3" type="ORF">MIND_00109800</name>
</gene>
<keyword evidence="4" id="KW-1185">Reference proteome</keyword>
<comment type="caution">
    <text evidence="3">The sequence shown here is derived from an EMBL/GenBank/DDBJ whole genome shotgun (WGS) entry which is preliminary data.</text>
</comment>
<feature type="compositionally biased region" description="Basic and acidic residues" evidence="1">
    <location>
        <begin position="273"/>
        <end position="287"/>
    </location>
</feature>
<evidence type="ECO:0000313" key="3">
    <source>
        <dbReference type="EMBL" id="KAF7315930.1"/>
    </source>
</evidence>
<dbReference type="InterPro" id="IPR036864">
    <property type="entry name" value="Zn2-C6_fun-type_DNA-bd_sf"/>
</dbReference>